<proteinExistence type="predicted"/>
<reference evidence="3" key="2">
    <citation type="submission" date="2018-05" db="EMBL/GenBank/DDBJ databases">
        <authorList>
            <person name="Lanie J.A."/>
            <person name="Ng W.-L."/>
            <person name="Kazmierczak K.M."/>
            <person name="Andrzejewski T.M."/>
            <person name="Davidsen T.M."/>
            <person name="Wayne K.J."/>
            <person name="Tettelin H."/>
            <person name="Glass J.I."/>
            <person name="Rusch D."/>
            <person name="Podicherti R."/>
            <person name="Tsui H.-C.T."/>
            <person name="Winkler M.E."/>
        </authorList>
    </citation>
    <scope>NUCLEOTIDE SEQUENCE</scope>
    <source>
        <strain evidence="3">ZC4RG45</strain>
    </source>
</reference>
<evidence type="ECO:0000259" key="1">
    <source>
        <dbReference type="Pfam" id="PF13577"/>
    </source>
</evidence>
<dbReference type="CDD" id="cd00531">
    <property type="entry name" value="NTF2_like"/>
    <property type="match status" value="1"/>
</dbReference>
<name>A0A2W4JR73_9PSEU</name>
<reference evidence="2" key="4">
    <citation type="submission" date="2023-08" db="EMBL/GenBank/DDBJ databases">
        <authorList>
            <person name="Guima S.E.S."/>
            <person name="Martins L.F."/>
            <person name="Silva A.M."/>
            <person name="Setubal J.C."/>
        </authorList>
    </citation>
    <scope>NUCLEOTIDE SEQUENCE</scope>
    <source>
        <strain evidence="2">ZC4RG45</strain>
    </source>
</reference>
<dbReference type="SUPFAM" id="SSF54427">
    <property type="entry name" value="NTF2-like"/>
    <property type="match status" value="1"/>
</dbReference>
<dbReference type="Pfam" id="PF13577">
    <property type="entry name" value="SnoaL_4"/>
    <property type="match status" value="1"/>
</dbReference>
<evidence type="ECO:0000313" key="3">
    <source>
        <dbReference type="EMBL" id="PZN00892.1"/>
    </source>
</evidence>
<dbReference type="Gene3D" id="3.10.450.50">
    <property type="match status" value="1"/>
</dbReference>
<evidence type="ECO:0000313" key="4">
    <source>
        <dbReference type="Proteomes" id="UP000249324"/>
    </source>
</evidence>
<feature type="domain" description="SnoaL-like" evidence="1">
    <location>
        <begin position="2"/>
        <end position="126"/>
    </location>
</feature>
<accession>A0A2W4JR73</accession>
<dbReference type="EMBL" id="QGUI02000015">
    <property type="protein sequence ID" value="MFO7191084.1"/>
    <property type="molecule type" value="Genomic_DNA"/>
</dbReference>
<evidence type="ECO:0000313" key="2">
    <source>
        <dbReference type="EMBL" id="MFO7191084.1"/>
    </source>
</evidence>
<sequence length="134" mass="15218">MSDRAAIENLLNRYSLAYDLPDLDMMESVFTKDAVFTLVIAGGDPVTFEGRDAIMKLMRDSLAQQTDQRRHNNSNLIIDDSDPDVIRTTHYLTLLATENGEISLLSAGVYRNEIVEEEGQLKIRKLHLELDKSY</sequence>
<dbReference type="STRING" id="1111738.GCA_000427905_01082"/>
<reference evidence="2" key="1">
    <citation type="submission" date="2018-05" db="EMBL/GenBank/DDBJ databases">
        <authorList>
            <person name="Moura L."/>
            <person name="Setubal J.C."/>
        </authorList>
    </citation>
    <scope>NUCLEOTIDE SEQUENCE</scope>
    <source>
        <strain evidence="2">ZC4RG45</strain>
    </source>
</reference>
<dbReference type="InterPro" id="IPR032710">
    <property type="entry name" value="NTF2-like_dom_sf"/>
</dbReference>
<dbReference type="InterPro" id="IPR037401">
    <property type="entry name" value="SnoaL-like"/>
</dbReference>
<organism evidence="3">
    <name type="scientific">Thermocrispum agreste</name>
    <dbReference type="NCBI Taxonomy" id="37925"/>
    <lineage>
        <taxon>Bacteria</taxon>
        <taxon>Bacillati</taxon>
        <taxon>Actinomycetota</taxon>
        <taxon>Actinomycetes</taxon>
        <taxon>Pseudonocardiales</taxon>
        <taxon>Pseudonocardiaceae</taxon>
        <taxon>Thermocrispum</taxon>
    </lineage>
</organism>
<dbReference type="Proteomes" id="UP000249324">
    <property type="component" value="Unassembled WGS sequence"/>
</dbReference>
<reference evidence="2 4" key="3">
    <citation type="journal article" date="2021" name="BMC Genomics">
        <title>Genome-resolved metagenome and metatranscriptome analyses of thermophilic composting reveal key bacterial players and their metabolic interactions.</title>
        <authorList>
            <person name="Braga L.P.P."/>
            <person name="Pereira R.V."/>
            <person name="Martins L.F."/>
            <person name="Moura L.M.S."/>
            <person name="Sanchez F.B."/>
            <person name="Patane J.S.L."/>
            <person name="da Silva A.M."/>
            <person name="Setubal J.C."/>
        </authorList>
    </citation>
    <scope>NUCLEOTIDE SEQUENCE [LARGE SCALE GENOMIC DNA]</scope>
    <source>
        <strain evidence="2">ZC4RG45</strain>
    </source>
</reference>
<protein>
    <submittedName>
        <fullName evidence="3">Nuclear transport factor 2 family protein</fullName>
    </submittedName>
</protein>
<comment type="caution">
    <text evidence="3">The sequence shown here is derived from an EMBL/GenBank/DDBJ whole genome shotgun (WGS) entry which is preliminary data.</text>
</comment>
<gene>
    <name evidence="2" type="ORF">DIU77_002430</name>
    <name evidence="3" type="ORF">DIU77_02390</name>
</gene>
<dbReference type="AlphaFoldDB" id="A0A2W4JR73"/>
<dbReference type="EMBL" id="QGUI01000052">
    <property type="protein sequence ID" value="PZN00892.1"/>
    <property type="molecule type" value="Genomic_DNA"/>
</dbReference>